<evidence type="ECO:0000313" key="2">
    <source>
        <dbReference type="Proteomes" id="UP001632038"/>
    </source>
</evidence>
<dbReference type="Proteomes" id="UP001632038">
    <property type="component" value="Unassembled WGS sequence"/>
</dbReference>
<name>A0ABD3BWA9_9LAMI</name>
<comment type="caution">
    <text evidence="1">The sequence shown here is derived from an EMBL/GenBank/DDBJ whole genome shotgun (WGS) entry which is preliminary data.</text>
</comment>
<keyword evidence="2" id="KW-1185">Reference proteome</keyword>
<dbReference type="EMBL" id="JAVIJP010000066">
    <property type="protein sequence ID" value="KAL3620972.1"/>
    <property type="molecule type" value="Genomic_DNA"/>
</dbReference>
<proteinExistence type="predicted"/>
<reference evidence="2" key="1">
    <citation type="journal article" date="2024" name="IScience">
        <title>Strigolactones Initiate the Formation of Haustorium-like Structures in Castilleja.</title>
        <authorList>
            <person name="Buerger M."/>
            <person name="Peterson D."/>
            <person name="Chory J."/>
        </authorList>
    </citation>
    <scope>NUCLEOTIDE SEQUENCE [LARGE SCALE GENOMIC DNA]</scope>
</reference>
<evidence type="ECO:0000313" key="1">
    <source>
        <dbReference type="EMBL" id="KAL3620972.1"/>
    </source>
</evidence>
<dbReference type="AlphaFoldDB" id="A0ABD3BWA9"/>
<protein>
    <submittedName>
        <fullName evidence="1">Uncharacterized protein</fullName>
    </submittedName>
</protein>
<sequence length="100" mass="11347">MEGISQPNQRRPTALAEILQLDQLRAESRLEAASTADQLQNANNKVTESCIKSESHRTIRIGLTPAPIHCPTERPRKTTTPISLARHRQWNIDYSNTLCW</sequence>
<gene>
    <name evidence="1" type="ORF">CASFOL_035884</name>
</gene>
<organism evidence="1 2">
    <name type="scientific">Castilleja foliolosa</name>
    <dbReference type="NCBI Taxonomy" id="1961234"/>
    <lineage>
        <taxon>Eukaryota</taxon>
        <taxon>Viridiplantae</taxon>
        <taxon>Streptophyta</taxon>
        <taxon>Embryophyta</taxon>
        <taxon>Tracheophyta</taxon>
        <taxon>Spermatophyta</taxon>
        <taxon>Magnoliopsida</taxon>
        <taxon>eudicotyledons</taxon>
        <taxon>Gunneridae</taxon>
        <taxon>Pentapetalae</taxon>
        <taxon>asterids</taxon>
        <taxon>lamiids</taxon>
        <taxon>Lamiales</taxon>
        <taxon>Orobanchaceae</taxon>
        <taxon>Pedicularideae</taxon>
        <taxon>Castillejinae</taxon>
        <taxon>Castilleja</taxon>
    </lineage>
</organism>
<accession>A0ABD3BWA9</accession>